<feature type="domain" description="Fido" evidence="3">
    <location>
        <begin position="185"/>
        <end position="336"/>
    </location>
</feature>
<dbReference type="PANTHER" id="PTHR13504">
    <property type="entry name" value="FIDO DOMAIN-CONTAINING PROTEIN DDB_G0283145"/>
    <property type="match status" value="1"/>
</dbReference>
<keyword evidence="2" id="KW-0547">Nucleotide-binding</keyword>
<evidence type="ECO:0000256" key="2">
    <source>
        <dbReference type="PIRSR" id="PIRSR640198-2"/>
    </source>
</evidence>
<accession>A0A1T2L1E1</accession>
<reference evidence="4 5" key="1">
    <citation type="submission" date="2016-11" db="EMBL/GenBank/DDBJ databases">
        <title>Mixed transmission modes and dynamic genome evolution in an obligate animal-bacterial symbiosis.</title>
        <authorList>
            <person name="Russell S.L."/>
            <person name="Corbett-Detig R.B."/>
            <person name="Cavanaugh C.M."/>
        </authorList>
    </citation>
    <scope>NUCLEOTIDE SEQUENCE [LARGE SCALE GENOMIC DNA]</scope>
    <source>
        <strain evidence="4">Sveles-Q1</strain>
    </source>
</reference>
<dbReference type="GO" id="GO:0005524">
    <property type="term" value="F:ATP binding"/>
    <property type="evidence" value="ECO:0007669"/>
    <property type="project" value="UniProtKB-KW"/>
</dbReference>
<comment type="caution">
    <text evidence="4">The sequence shown here is derived from an EMBL/GenBank/DDBJ whole genome shotgun (WGS) entry which is preliminary data.</text>
</comment>
<evidence type="ECO:0000313" key="5">
    <source>
        <dbReference type="Proteomes" id="UP000191110"/>
    </source>
</evidence>
<dbReference type="PROSITE" id="PS51459">
    <property type="entry name" value="FIDO"/>
    <property type="match status" value="1"/>
</dbReference>
<dbReference type="Proteomes" id="UP000191110">
    <property type="component" value="Unassembled WGS sequence"/>
</dbReference>
<organism evidence="4 5">
    <name type="scientific">Solemya pervernicosa gill symbiont</name>
    <dbReference type="NCBI Taxonomy" id="642797"/>
    <lineage>
        <taxon>Bacteria</taxon>
        <taxon>Pseudomonadati</taxon>
        <taxon>Pseudomonadota</taxon>
        <taxon>Gammaproteobacteria</taxon>
        <taxon>sulfur-oxidizing symbionts</taxon>
    </lineage>
</organism>
<keyword evidence="2" id="KW-0067">ATP-binding</keyword>
<evidence type="ECO:0000259" key="3">
    <source>
        <dbReference type="PROSITE" id="PS51459"/>
    </source>
</evidence>
<proteinExistence type="predicted"/>
<dbReference type="InterPro" id="IPR036597">
    <property type="entry name" value="Fido-like_dom_sf"/>
</dbReference>
<dbReference type="OrthoDB" id="9807853at2"/>
<dbReference type="InterPro" id="IPR003812">
    <property type="entry name" value="Fido"/>
</dbReference>
<name>A0A1T2L1E1_9GAMM</name>
<dbReference type="RefSeq" id="WP_078484666.1">
    <property type="nucleotide sequence ID" value="NZ_MPRL01000069.1"/>
</dbReference>
<keyword evidence="5" id="KW-1185">Reference proteome</keyword>
<feature type="binding site" evidence="2">
    <location>
        <begin position="278"/>
        <end position="285"/>
    </location>
    <ligand>
        <name>ATP</name>
        <dbReference type="ChEBI" id="CHEBI:30616"/>
    </ligand>
</feature>
<protein>
    <submittedName>
        <fullName evidence="4">Filamentation induced by cAMP protein fic</fullName>
    </submittedName>
</protein>
<dbReference type="SUPFAM" id="SSF140931">
    <property type="entry name" value="Fic-like"/>
    <property type="match status" value="1"/>
</dbReference>
<dbReference type="InterPro" id="IPR040198">
    <property type="entry name" value="Fido_containing"/>
</dbReference>
<dbReference type="PANTHER" id="PTHR13504:SF38">
    <property type="entry name" value="FIDO DOMAIN-CONTAINING PROTEIN"/>
    <property type="match status" value="1"/>
</dbReference>
<gene>
    <name evidence="4" type="ORF">BOW53_13780</name>
</gene>
<dbReference type="Pfam" id="PF02661">
    <property type="entry name" value="Fic"/>
    <property type="match status" value="1"/>
</dbReference>
<dbReference type="Gene3D" id="1.10.3290.10">
    <property type="entry name" value="Fido-like domain"/>
    <property type="match status" value="1"/>
</dbReference>
<evidence type="ECO:0000313" key="4">
    <source>
        <dbReference type="EMBL" id="OOZ38891.1"/>
    </source>
</evidence>
<feature type="binding site" evidence="2">
    <location>
        <begin position="219"/>
        <end position="229"/>
    </location>
    <ligand>
        <name>ATP</name>
        <dbReference type="ChEBI" id="CHEBI:30616"/>
    </ligand>
</feature>
<feature type="active site" evidence="1">
    <location>
        <position position="274"/>
    </location>
</feature>
<dbReference type="AlphaFoldDB" id="A0A1T2L1E1"/>
<dbReference type="EMBL" id="MPRL01000069">
    <property type="protein sequence ID" value="OOZ38891.1"/>
    <property type="molecule type" value="Genomic_DNA"/>
</dbReference>
<sequence length="450" mass="51407">MKMPVSPPPFNDLIADIVQKGASRVMAITALNIGPAPKGNYYHWDKLRHLKPPGNLSHEEWWYGIKSARLALYRPIPHTDVYGTSFVFTQPDIVQRLLHQITRDASGVIQSPEAVTNPQTKDTYLVNSLIEEAITSSQLEGASTTRKVAKEMIRQKRKPLGKSEKMIINNFHAMQFVSENKDEELTPQMIFELHRLLTIDTMENPAAVGRLRESDDIYVGDERDATTLHIPPKAAELNDRLDRLCTFANEDSSDPFFHPVIKAIILHFMLAYDHPFEDGNGRTARALFYWCMLNQGYWLIEFISISRILKTAPAKYSRAYLHTETDNNDVTYFITHQLNVITAAIRDLYSYLERKSKEIHTVEAVLKRSPSLRNILNHRQVALLNRALKKPNSLFTIESHRSSHNVVYQTARSDLLDLVELALLIKGKSGKSFSFTVPEDIKKRLDSLDQ</sequence>
<evidence type="ECO:0000256" key="1">
    <source>
        <dbReference type="PIRSR" id="PIRSR640198-1"/>
    </source>
</evidence>